<dbReference type="Pfam" id="PF01739">
    <property type="entry name" value="CheR"/>
    <property type="match status" value="1"/>
</dbReference>
<evidence type="ECO:0000313" key="2">
    <source>
        <dbReference type="EMBL" id="WXA96993.1"/>
    </source>
</evidence>
<dbReference type="SUPFAM" id="SSF47757">
    <property type="entry name" value="Chemotaxis receptor methyltransferase CheR, N-terminal domain"/>
    <property type="match status" value="1"/>
</dbReference>
<dbReference type="PROSITE" id="PS50123">
    <property type="entry name" value="CHER"/>
    <property type="match status" value="1"/>
</dbReference>
<dbReference type="Pfam" id="PF03705">
    <property type="entry name" value="CheR_N"/>
    <property type="match status" value="1"/>
</dbReference>
<evidence type="ECO:0000313" key="3">
    <source>
        <dbReference type="Proteomes" id="UP001379533"/>
    </source>
</evidence>
<reference evidence="2 3" key="1">
    <citation type="submission" date="2021-12" db="EMBL/GenBank/DDBJ databases">
        <title>Discovery of the Pendulisporaceae a myxobacterial family with distinct sporulation behavior and unique specialized metabolism.</title>
        <authorList>
            <person name="Garcia R."/>
            <person name="Popoff A."/>
            <person name="Bader C.D."/>
            <person name="Loehr J."/>
            <person name="Walesch S."/>
            <person name="Walt C."/>
            <person name="Boldt J."/>
            <person name="Bunk B."/>
            <person name="Haeckl F.J.F.P.J."/>
            <person name="Gunesch A.P."/>
            <person name="Birkelbach J."/>
            <person name="Nuebel U."/>
            <person name="Pietschmann T."/>
            <person name="Bach T."/>
            <person name="Mueller R."/>
        </authorList>
    </citation>
    <scope>NUCLEOTIDE SEQUENCE [LARGE SCALE GENOMIC DNA]</scope>
    <source>
        <strain evidence="2 3">MSr12523</strain>
    </source>
</reference>
<sequence length="293" mass="33968">MSRAAPASSSGTYRALKEKDTEVERVEVELLLEAIFRVYGFDFRSYAYASIKRRLWRRAQAEGVASFSALQERVLHDPTCMDRLMLDLSIQVTSMFRDPSFFLALRRKVVPSLRTYPFIRVWHAGCSSGEEVFSLAMLLKEEGLYARTRIYATDLNETVIKVAKNGIFPLSKMQEYTINYQRAGGLRSFSEYYTARYDGARFDPSLMENVLFSQHNLVTDGSFSEFHLILCRNVMIYFDRNLQNRVLDLFHSSLANFGFLALGRKENLRQTESEPKFIPFVAEEKIFRRADKK</sequence>
<name>A0ABZ2KEB7_9BACT</name>
<dbReference type="InterPro" id="IPR022641">
    <property type="entry name" value="CheR_N"/>
</dbReference>
<keyword evidence="3" id="KW-1185">Reference proteome</keyword>
<organism evidence="2 3">
    <name type="scientific">Pendulispora brunnea</name>
    <dbReference type="NCBI Taxonomy" id="2905690"/>
    <lineage>
        <taxon>Bacteria</taxon>
        <taxon>Pseudomonadati</taxon>
        <taxon>Myxococcota</taxon>
        <taxon>Myxococcia</taxon>
        <taxon>Myxococcales</taxon>
        <taxon>Sorangiineae</taxon>
        <taxon>Pendulisporaceae</taxon>
        <taxon>Pendulispora</taxon>
    </lineage>
</organism>
<dbReference type="InterPro" id="IPR000780">
    <property type="entry name" value="CheR_MeTrfase"/>
</dbReference>
<dbReference type="InterPro" id="IPR050903">
    <property type="entry name" value="Bact_Chemotaxis_MeTrfase"/>
</dbReference>
<gene>
    <name evidence="2" type="ORF">LZC95_09110</name>
</gene>
<feature type="domain" description="CheR-type methyltransferase" evidence="1">
    <location>
        <begin position="16"/>
        <end position="293"/>
    </location>
</feature>
<dbReference type="SMART" id="SM00138">
    <property type="entry name" value="MeTrc"/>
    <property type="match status" value="1"/>
</dbReference>
<proteinExistence type="predicted"/>
<dbReference type="RefSeq" id="WP_394847610.1">
    <property type="nucleotide sequence ID" value="NZ_CP089982.1"/>
</dbReference>
<protein>
    <submittedName>
        <fullName evidence="2">Protein-glutamate O-methyltransferase CheR</fullName>
    </submittedName>
</protein>
<dbReference type="Gene3D" id="3.40.50.150">
    <property type="entry name" value="Vaccinia Virus protein VP39"/>
    <property type="match status" value="1"/>
</dbReference>
<dbReference type="SUPFAM" id="SSF53335">
    <property type="entry name" value="S-adenosyl-L-methionine-dependent methyltransferases"/>
    <property type="match status" value="1"/>
</dbReference>
<dbReference type="PANTHER" id="PTHR24422:SF8">
    <property type="entry name" value="CHEMOTAXIS PROTEIN"/>
    <property type="match status" value="1"/>
</dbReference>
<dbReference type="PANTHER" id="PTHR24422">
    <property type="entry name" value="CHEMOTAXIS PROTEIN METHYLTRANSFERASE"/>
    <property type="match status" value="1"/>
</dbReference>
<dbReference type="PRINTS" id="PR00996">
    <property type="entry name" value="CHERMTFRASE"/>
</dbReference>
<evidence type="ECO:0000259" key="1">
    <source>
        <dbReference type="PROSITE" id="PS50123"/>
    </source>
</evidence>
<dbReference type="EMBL" id="CP089982">
    <property type="protein sequence ID" value="WXA96993.1"/>
    <property type="molecule type" value="Genomic_DNA"/>
</dbReference>
<accession>A0ABZ2KEB7</accession>
<dbReference type="InterPro" id="IPR022642">
    <property type="entry name" value="CheR_C"/>
</dbReference>
<dbReference type="Proteomes" id="UP001379533">
    <property type="component" value="Chromosome"/>
</dbReference>
<dbReference type="InterPro" id="IPR029063">
    <property type="entry name" value="SAM-dependent_MTases_sf"/>
</dbReference>